<dbReference type="Proteomes" id="UP000006718">
    <property type="component" value="Chromosome 3"/>
</dbReference>
<protein>
    <submittedName>
        <fullName evidence="2">Uncharacterized protein</fullName>
    </submittedName>
</protein>
<dbReference type="GeneTree" id="ENSGT00940000163244"/>
<accession>A0A5F7ZH12</accession>
<dbReference type="VEuPathDB" id="HostDB:ENSMMUG00000052234"/>
<evidence type="ECO:0000313" key="2">
    <source>
        <dbReference type="Ensembl" id="ENSMMUP00000064460.1"/>
    </source>
</evidence>
<dbReference type="InParanoid" id="A0A5F7ZH12"/>
<organism evidence="2 3">
    <name type="scientific">Macaca mulatta</name>
    <name type="common">Rhesus macaque</name>
    <dbReference type="NCBI Taxonomy" id="9544"/>
    <lineage>
        <taxon>Eukaryota</taxon>
        <taxon>Metazoa</taxon>
        <taxon>Chordata</taxon>
        <taxon>Craniata</taxon>
        <taxon>Vertebrata</taxon>
        <taxon>Euteleostomi</taxon>
        <taxon>Mammalia</taxon>
        <taxon>Eutheria</taxon>
        <taxon>Euarchontoglires</taxon>
        <taxon>Primates</taxon>
        <taxon>Haplorrhini</taxon>
        <taxon>Catarrhini</taxon>
        <taxon>Cercopithecidae</taxon>
        <taxon>Cercopithecinae</taxon>
        <taxon>Macaca</taxon>
    </lineage>
</organism>
<evidence type="ECO:0000313" key="3">
    <source>
        <dbReference type="Proteomes" id="UP000006718"/>
    </source>
</evidence>
<reference evidence="2" key="3">
    <citation type="submission" date="2025-08" db="UniProtKB">
        <authorList>
            <consortium name="Ensembl"/>
        </authorList>
    </citation>
    <scope>IDENTIFICATION</scope>
    <source>
        <strain evidence="2">17573</strain>
    </source>
</reference>
<sequence length="108" mass="11987">ASLKVCFWPGVVAHACNPSTLGGQGGRTTKSRDQDHPGSYGETPSLLKIQKISQVRWHAPVVPATQEAEAGELFELDRWRLQRAEIVTLHSSLGDRARLCLKKKKKKK</sequence>
<proteinExistence type="predicted"/>
<keyword evidence="3" id="KW-1185">Reference proteome</keyword>
<dbReference type="Ensembl" id="ENSMMUT00000107010.1">
    <property type="protein sequence ID" value="ENSMMUP00000064460.1"/>
    <property type="gene ID" value="ENSMMUG00000052234.1"/>
</dbReference>
<reference evidence="2" key="4">
    <citation type="submission" date="2025-09" db="UniProtKB">
        <authorList>
            <consortium name="Ensembl"/>
        </authorList>
    </citation>
    <scope>IDENTIFICATION</scope>
    <source>
        <strain evidence="2">17573</strain>
    </source>
</reference>
<dbReference type="AlphaFoldDB" id="A0A5F7ZH12"/>
<dbReference type="OMA" id="QVRWHAP"/>
<feature type="region of interest" description="Disordered" evidence="1">
    <location>
        <begin position="17"/>
        <end position="43"/>
    </location>
</feature>
<reference evidence="2" key="2">
    <citation type="submission" date="2019-01" db="EMBL/GenBank/DDBJ databases">
        <authorList>
            <person name="Graves T."/>
            <person name="Eichler E.E."/>
            <person name="Wilson R.K."/>
        </authorList>
    </citation>
    <scope>NUCLEOTIDE SEQUENCE [LARGE SCALE GENOMIC DNA]</scope>
    <source>
        <strain evidence="2">17573</strain>
    </source>
</reference>
<evidence type="ECO:0000256" key="1">
    <source>
        <dbReference type="SAM" id="MobiDB-lite"/>
    </source>
</evidence>
<reference evidence="3" key="1">
    <citation type="journal article" date="2007" name="Science">
        <title>Evolutionary and biomedical insights from the rhesus macaque genome.</title>
        <authorList>
            <person name="Gibbs R.A."/>
            <person name="Rogers J."/>
            <person name="Katze M.G."/>
            <person name="Bumgarner R."/>
            <person name="Weinstock G.M."/>
            <person name="Mardis E.R."/>
            <person name="Remington K.A."/>
            <person name="Strausberg R.L."/>
            <person name="Venter J.C."/>
            <person name="Wilson R.K."/>
            <person name="Batzer M.A."/>
            <person name="Bustamante C.D."/>
            <person name="Eichler E.E."/>
            <person name="Hahn M.W."/>
            <person name="Hardison R.C."/>
            <person name="Makova K.D."/>
            <person name="Miller W."/>
            <person name="Milosavljevic A."/>
            <person name="Palermo R.E."/>
            <person name="Siepel A."/>
            <person name="Sikela J.M."/>
            <person name="Attaway T."/>
            <person name="Bell S."/>
            <person name="Bernard K.E."/>
            <person name="Buhay C.J."/>
            <person name="Chandrabose M.N."/>
            <person name="Dao M."/>
            <person name="Davis C."/>
            <person name="Delehaunty K.D."/>
            <person name="Ding Y."/>
            <person name="Dinh H.H."/>
            <person name="Dugan-Rocha S."/>
            <person name="Fulton L.A."/>
            <person name="Gabisi R.A."/>
            <person name="Garner T.T."/>
            <person name="Godfrey J."/>
            <person name="Hawes A.C."/>
            <person name="Hernandez J."/>
            <person name="Hines S."/>
            <person name="Holder M."/>
            <person name="Hume J."/>
            <person name="Jhangiani S.N."/>
            <person name="Joshi V."/>
            <person name="Khan Z.M."/>
            <person name="Kirkness E.F."/>
            <person name="Cree A."/>
            <person name="Fowler R.G."/>
            <person name="Lee S."/>
            <person name="Lewis L.R."/>
            <person name="Li Z."/>
            <person name="Liu Y.-S."/>
            <person name="Moore S.M."/>
            <person name="Muzny D."/>
            <person name="Nazareth L.V."/>
            <person name="Ngo D.N."/>
            <person name="Okwuonu G.O."/>
            <person name="Pai G."/>
            <person name="Parker D."/>
            <person name="Paul H.A."/>
            <person name="Pfannkoch C."/>
            <person name="Pohl C.S."/>
            <person name="Rogers Y.-H.C."/>
            <person name="Ruiz S.J."/>
            <person name="Sabo A."/>
            <person name="Santibanez J."/>
            <person name="Schneider B.W."/>
            <person name="Smith S.M."/>
            <person name="Sodergren E."/>
            <person name="Svatek A.F."/>
            <person name="Utterback T.R."/>
            <person name="Vattathil S."/>
            <person name="Warren W."/>
            <person name="White C.S."/>
            <person name="Chinwalla A.T."/>
            <person name="Feng Y."/>
            <person name="Halpern A.L."/>
            <person name="Hillier L.W."/>
            <person name="Huang X."/>
            <person name="Minx P."/>
            <person name="Nelson J.O."/>
            <person name="Pepin K.H."/>
            <person name="Qin X."/>
            <person name="Sutton G.G."/>
            <person name="Venter E."/>
            <person name="Walenz B.P."/>
            <person name="Wallis J.W."/>
            <person name="Worley K.C."/>
            <person name="Yang S.-P."/>
            <person name="Jones S.M."/>
            <person name="Marra M.A."/>
            <person name="Rocchi M."/>
            <person name="Schein J.E."/>
            <person name="Baertsch R."/>
            <person name="Clarke L."/>
            <person name="Csuros M."/>
            <person name="Glasscock J."/>
            <person name="Harris R.A."/>
            <person name="Havlak P."/>
            <person name="Jackson A.R."/>
            <person name="Jiang H."/>
            <person name="Liu Y."/>
            <person name="Messina D.N."/>
            <person name="Shen Y."/>
            <person name="Song H.X.-Z."/>
            <person name="Wylie T."/>
            <person name="Zhang L."/>
            <person name="Birney E."/>
            <person name="Han K."/>
            <person name="Konkel M.K."/>
            <person name="Lee J."/>
            <person name="Smit A.F.A."/>
            <person name="Ullmer B."/>
            <person name="Wang H."/>
            <person name="Xing J."/>
            <person name="Burhans R."/>
            <person name="Cheng Z."/>
            <person name="Karro J.E."/>
            <person name="Ma J."/>
            <person name="Raney B."/>
            <person name="She X."/>
            <person name="Cox M.J."/>
            <person name="Demuth J.P."/>
            <person name="Dumas L.J."/>
            <person name="Han S.-G."/>
            <person name="Hopkins J."/>
            <person name="Karimpour-Fard A."/>
            <person name="Kim Y.H."/>
            <person name="Pollack J.R."/>
            <person name="Vinar T."/>
            <person name="Addo-Quaye C."/>
            <person name="Degenhardt J."/>
            <person name="Denby A."/>
            <person name="Hubisz M.J."/>
            <person name="Indap A."/>
            <person name="Kosiol C."/>
            <person name="Lahn B.T."/>
            <person name="Lawson H.A."/>
            <person name="Marklein A."/>
            <person name="Nielsen R."/>
            <person name="Vallender E.J."/>
            <person name="Clark A.G."/>
            <person name="Ferguson B."/>
            <person name="Hernandez R.D."/>
            <person name="Hirani K."/>
            <person name="Kehrer-Sawatzki H."/>
            <person name="Kolb J."/>
            <person name="Patil S."/>
            <person name="Pu L.-L."/>
            <person name="Ren Y."/>
            <person name="Smith D.G."/>
            <person name="Wheeler D.A."/>
            <person name="Schenck I."/>
            <person name="Ball E.V."/>
            <person name="Chen R."/>
            <person name="Cooper D.N."/>
            <person name="Giardine B."/>
            <person name="Hsu F."/>
            <person name="Kent W.J."/>
            <person name="Lesk A."/>
            <person name="Nelson D.L."/>
            <person name="O'brien W.E."/>
            <person name="Pruefer K."/>
            <person name="Stenson P.D."/>
            <person name="Wallace J.C."/>
            <person name="Ke H."/>
            <person name="Liu X.-M."/>
            <person name="Wang P."/>
            <person name="Xiang A.P."/>
            <person name="Yang F."/>
            <person name="Barber G.P."/>
            <person name="Haussler D."/>
            <person name="Karolchik D."/>
            <person name="Kern A.D."/>
            <person name="Kuhn R.M."/>
            <person name="Smith K.E."/>
            <person name="Zwieg A.S."/>
        </authorList>
    </citation>
    <scope>NUCLEOTIDE SEQUENCE [LARGE SCALE GENOMIC DNA]</scope>
    <source>
        <strain evidence="3">17573</strain>
    </source>
</reference>
<name>A0A5F7ZH12_MACMU</name>